<dbReference type="EMBL" id="JWZT01001661">
    <property type="protein sequence ID" value="KII71699.1"/>
    <property type="molecule type" value="Genomic_DNA"/>
</dbReference>
<name>A0A0C2J1I5_THEKT</name>
<accession>A0A0C2J1I5</accession>
<dbReference type="AlphaFoldDB" id="A0A0C2J1I5"/>
<gene>
    <name evidence="1" type="ORF">RF11_01596</name>
</gene>
<evidence type="ECO:0000313" key="1">
    <source>
        <dbReference type="EMBL" id="KII71699.1"/>
    </source>
</evidence>
<reference evidence="1 2" key="1">
    <citation type="journal article" date="2014" name="Genome Biol. Evol.">
        <title>The genome of the myxosporean Thelohanellus kitauei shows adaptations to nutrient acquisition within its fish host.</title>
        <authorList>
            <person name="Yang Y."/>
            <person name="Xiong J."/>
            <person name="Zhou Z."/>
            <person name="Huo F."/>
            <person name="Miao W."/>
            <person name="Ran C."/>
            <person name="Liu Y."/>
            <person name="Zhang J."/>
            <person name="Feng J."/>
            <person name="Wang M."/>
            <person name="Wang M."/>
            <person name="Wang L."/>
            <person name="Yao B."/>
        </authorList>
    </citation>
    <scope>NUCLEOTIDE SEQUENCE [LARGE SCALE GENOMIC DNA]</scope>
    <source>
        <strain evidence="1">Wuqing</strain>
    </source>
</reference>
<keyword evidence="2" id="KW-1185">Reference proteome</keyword>
<evidence type="ECO:0000313" key="2">
    <source>
        <dbReference type="Proteomes" id="UP000031668"/>
    </source>
</evidence>
<proteinExistence type="predicted"/>
<organism evidence="1 2">
    <name type="scientific">Thelohanellus kitauei</name>
    <name type="common">Myxosporean</name>
    <dbReference type="NCBI Taxonomy" id="669202"/>
    <lineage>
        <taxon>Eukaryota</taxon>
        <taxon>Metazoa</taxon>
        <taxon>Cnidaria</taxon>
        <taxon>Myxozoa</taxon>
        <taxon>Myxosporea</taxon>
        <taxon>Bivalvulida</taxon>
        <taxon>Platysporina</taxon>
        <taxon>Myxobolidae</taxon>
        <taxon>Thelohanellus</taxon>
    </lineage>
</organism>
<dbReference type="Proteomes" id="UP000031668">
    <property type="component" value="Unassembled WGS sequence"/>
</dbReference>
<comment type="caution">
    <text evidence="1">The sequence shown here is derived from an EMBL/GenBank/DDBJ whole genome shotgun (WGS) entry which is preliminary data.</text>
</comment>
<protein>
    <submittedName>
        <fullName evidence="1">Uncharacterized protein</fullName>
    </submittedName>
</protein>
<sequence length="186" mass="20709">MPTAGQVVTTQGRRRTYRHEPLYGRDNCHISRATSEDSMAPKAATLCLARRCVYYGFSVYTARAGELKRSAPGARKAYRQKSDAKLVVLLALIYLARYPLPRQRHSRDLPPDSTSLSTLSPAIGVSISDTGKHRADVSLFPDGKLEEAWPHRWSSGFKITEDRKAAKGLMCTERALEQLQVHLGPV</sequence>